<evidence type="ECO:0000313" key="7">
    <source>
        <dbReference type="Proteomes" id="UP000050700"/>
    </source>
</evidence>
<dbReference type="Pfam" id="PF02300">
    <property type="entry name" value="Fumarate_red_C"/>
    <property type="match status" value="1"/>
</dbReference>
<dbReference type="InterPro" id="IPR003510">
    <property type="entry name" value="Fumarate_red_C"/>
</dbReference>
<name>A0A0D0HT54_HAEIF</name>
<keyword evidence="4 5" id="KW-0472">Membrane</keyword>
<dbReference type="PATRIC" id="fig|727.564.peg.1627"/>
<dbReference type="GO" id="GO:0005886">
    <property type="term" value="C:plasma membrane"/>
    <property type="evidence" value="ECO:0007669"/>
    <property type="project" value="UniProtKB-SubCell"/>
</dbReference>
<dbReference type="RefSeq" id="WP_005663063.1">
    <property type="nucleotide sequence ID" value="NZ_CP089168.1"/>
</dbReference>
<feature type="transmembrane region" description="Helical" evidence="5">
    <location>
        <begin position="117"/>
        <end position="135"/>
    </location>
</feature>
<keyword evidence="1 5" id="KW-1003">Cell membrane</keyword>
<comment type="function">
    <text evidence="5">Anchors the catalytic components of the fumarate reductase complex to the cell membrane, binds quinones.</text>
</comment>
<comment type="similarity">
    <text evidence="5">Belongs to the FrdC family.</text>
</comment>
<dbReference type="EMBL" id="JMQP01000002">
    <property type="protein sequence ID" value="KIS34680.1"/>
    <property type="molecule type" value="Genomic_DNA"/>
</dbReference>
<dbReference type="InterPro" id="IPR034804">
    <property type="entry name" value="SQR/QFR_C/D"/>
</dbReference>
<dbReference type="Gene3D" id="1.20.1300.10">
    <property type="entry name" value="Fumarate reductase/succinate dehydrogenase, transmembrane subunit"/>
    <property type="match status" value="1"/>
</dbReference>
<keyword evidence="2 5" id="KW-0812">Transmembrane</keyword>
<reference evidence="6 7" key="1">
    <citation type="submission" date="2014-05" db="EMBL/GenBank/DDBJ databases">
        <title>Methylome analysis of the phasevarions of Haemophilus influenzae.</title>
        <authorList>
            <person name="Atack J.M."/>
            <person name="Fox K.L."/>
            <person name="Power P.M."/>
            <person name="Clark T."/>
            <person name="Jurcisek J."/>
            <person name="Korlach J."/>
            <person name="Bakaletz L.O."/>
            <person name="Jennings M.P."/>
        </authorList>
    </citation>
    <scope>NUCLEOTIDE SEQUENCE [LARGE SCALE GENOMIC DNA]</scope>
    <source>
        <strain evidence="6 7">1209</strain>
    </source>
</reference>
<feature type="transmembrane region" description="Helical" evidence="5">
    <location>
        <begin position="76"/>
        <end position="96"/>
    </location>
</feature>
<proteinExistence type="inferred from homology"/>
<gene>
    <name evidence="5 6" type="primary">frdC</name>
    <name evidence="6" type="ORF">NTHI1209_00282</name>
</gene>
<sequence length="136" mass="15700">MSVTVSKRKKYVRPMTATWWQKLDFYKAYMLREATSVFAVWFCIVLLYGVLCLASNPMPGLGILSFIEFLRNPIVVFLNIITLIATLYHTVTYFLMTPKVMNIIVKNERLPHRVIRNALWAVTALISVIALVLVYI</sequence>
<dbReference type="AlphaFoldDB" id="A0A0D0HT54"/>
<dbReference type="GO" id="GO:0000104">
    <property type="term" value="F:succinate dehydrogenase activity"/>
    <property type="evidence" value="ECO:0007669"/>
    <property type="project" value="UniProtKB-UniRule"/>
</dbReference>
<dbReference type="CDD" id="cd00546">
    <property type="entry name" value="QFR_TypeD_subunitC"/>
    <property type="match status" value="1"/>
</dbReference>
<accession>A0A0D0HT54</accession>
<comment type="caution">
    <text evidence="6">The sequence shown here is derived from an EMBL/GenBank/DDBJ whole genome shotgun (WGS) entry which is preliminary data.</text>
</comment>
<protein>
    <recommendedName>
        <fullName evidence="5">Fumarate reductase subunit C</fullName>
    </recommendedName>
    <alternativeName>
        <fullName evidence="5">Quinol-fumarate reductase subunit C</fullName>
        <shortName evidence="5">QFR subunit C</shortName>
    </alternativeName>
</protein>
<evidence type="ECO:0000256" key="1">
    <source>
        <dbReference type="ARBA" id="ARBA00022475"/>
    </source>
</evidence>
<dbReference type="GO" id="GO:0045283">
    <property type="term" value="C:fumarate reductase complex"/>
    <property type="evidence" value="ECO:0007669"/>
    <property type="project" value="UniProtKB-UniRule"/>
</dbReference>
<comment type="subcellular location">
    <subcellularLocation>
        <location evidence="5">Cell membrane</location>
        <topology evidence="5">Multi-pass membrane protein</topology>
    </subcellularLocation>
</comment>
<evidence type="ECO:0000256" key="4">
    <source>
        <dbReference type="ARBA" id="ARBA00023136"/>
    </source>
</evidence>
<evidence type="ECO:0000313" key="6">
    <source>
        <dbReference type="EMBL" id="KIS34680.1"/>
    </source>
</evidence>
<dbReference type="Proteomes" id="UP000050700">
    <property type="component" value="Unassembled WGS sequence"/>
</dbReference>
<evidence type="ECO:0000256" key="2">
    <source>
        <dbReference type="ARBA" id="ARBA00022692"/>
    </source>
</evidence>
<dbReference type="SUPFAM" id="SSF81343">
    <property type="entry name" value="Fumarate reductase respiratory complex transmembrane subunits"/>
    <property type="match status" value="1"/>
</dbReference>
<organism evidence="6 7">
    <name type="scientific">Haemophilus influenzae</name>
    <dbReference type="NCBI Taxonomy" id="727"/>
    <lineage>
        <taxon>Bacteria</taxon>
        <taxon>Pseudomonadati</taxon>
        <taxon>Pseudomonadota</taxon>
        <taxon>Gammaproteobacteria</taxon>
        <taxon>Pasteurellales</taxon>
        <taxon>Pasteurellaceae</taxon>
        <taxon>Haemophilus</taxon>
    </lineage>
</organism>
<dbReference type="PIRSF" id="PIRSF000180">
    <property type="entry name" value="FrdC"/>
    <property type="match status" value="1"/>
</dbReference>
<evidence type="ECO:0000256" key="3">
    <source>
        <dbReference type="ARBA" id="ARBA00022989"/>
    </source>
</evidence>
<comment type="subunit">
    <text evidence="5">Part of an enzyme complex containing four subunits: a flavoprotein (FrdA), an iron-sulfur protein (FrdB), and two hydrophobic anchor proteins (FrdC and FrdD).</text>
</comment>
<dbReference type="HAMAP" id="MF_00708">
    <property type="entry name" value="Fumarate_red_C"/>
    <property type="match status" value="1"/>
</dbReference>
<feature type="transmembrane region" description="Helical" evidence="5">
    <location>
        <begin position="37"/>
        <end position="56"/>
    </location>
</feature>
<keyword evidence="3 5" id="KW-1133">Transmembrane helix</keyword>
<evidence type="ECO:0000256" key="5">
    <source>
        <dbReference type="HAMAP-Rule" id="MF_00708"/>
    </source>
</evidence>
<dbReference type="NCBIfam" id="NF003445">
    <property type="entry name" value="PRK04987.1"/>
    <property type="match status" value="1"/>
</dbReference>